<protein>
    <recommendedName>
        <fullName evidence="5">DNA-binding protein</fullName>
    </recommendedName>
</protein>
<dbReference type="InterPro" id="IPR022002">
    <property type="entry name" value="ChsH2_Znr"/>
</dbReference>
<dbReference type="PANTHER" id="PTHR34075">
    <property type="entry name" value="BLR3430 PROTEIN"/>
    <property type="match status" value="1"/>
</dbReference>
<dbReference type="Gene3D" id="6.10.30.10">
    <property type="match status" value="1"/>
</dbReference>
<dbReference type="PANTHER" id="PTHR34075:SF5">
    <property type="entry name" value="BLR3430 PROTEIN"/>
    <property type="match status" value="1"/>
</dbReference>
<dbReference type="EMBL" id="BMYS01000002">
    <property type="protein sequence ID" value="GGW78956.1"/>
    <property type="molecule type" value="Genomic_DNA"/>
</dbReference>
<evidence type="ECO:0000313" key="3">
    <source>
        <dbReference type="EMBL" id="GGW78956.1"/>
    </source>
</evidence>
<feature type="domain" description="ChsH2 rubredoxin-like zinc ribbon" evidence="2">
    <location>
        <begin position="27"/>
        <end position="61"/>
    </location>
</feature>
<evidence type="ECO:0008006" key="5">
    <source>
        <dbReference type="Google" id="ProtNLM"/>
    </source>
</evidence>
<dbReference type="SUPFAM" id="SSF50249">
    <property type="entry name" value="Nucleic acid-binding proteins"/>
    <property type="match status" value="1"/>
</dbReference>
<keyword evidence="4" id="KW-1185">Reference proteome</keyword>
<dbReference type="InterPro" id="IPR002878">
    <property type="entry name" value="ChsH2_C"/>
</dbReference>
<dbReference type="RefSeq" id="WP_189383973.1">
    <property type="nucleotide sequence ID" value="NZ_BAABFY010000057.1"/>
</dbReference>
<dbReference type="InterPro" id="IPR052513">
    <property type="entry name" value="Thioester_dehydratase-like"/>
</dbReference>
<reference evidence="3" key="2">
    <citation type="submission" date="2020-09" db="EMBL/GenBank/DDBJ databases">
        <authorList>
            <person name="Sun Q."/>
            <person name="Kim S."/>
        </authorList>
    </citation>
    <scope>NUCLEOTIDE SEQUENCE</scope>
    <source>
        <strain evidence="3">KCTC 23732</strain>
    </source>
</reference>
<accession>A0A918MWJ8</accession>
<evidence type="ECO:0000259" key="2">
    <source>
        <dbReference type="Pfam" id="PF12172"/>
    </source>
</evidence>
<proteinExistence type="predicted"/>
<reference evidence="3" key="1">
    <citation type="journal article" date="2014" name="Int. J. Syst. Evol. Microbiol.">
        <title>Complete genome sequence of Corynebacterium casei LMG S-19264T (=DSM 44701T), isolated from a smear-ripened cheese.</title>
        <authorList>
            <consortium name="US DOE Joint Genome Institute (JGI-PGF)"/>
            <person name="Walter F."/>
            <person name="Albersmeier A."/>
            <person name="Kalinowski J."/>
            <person name="Ruckert C."/>
        </authorList>
    </citation>
    <scope>NUCLEOTIDE SEQUENCE</scope>
    <source>
        <strain evidence="3">KCTC 23732</strain>
    </source>
</reference>
<evidence type="ECO:0000313" key="4">
    <source>
        <dbReference type="Proteomes" id="UP000608345"/>
    </source>
</evidence>
<gene>
    <name evidence="3" type="ORF">GCM10011450_06130</name>
</gene>
<evidence type="ECO:0000259" key="1">
    <source>
        <dbReference type="Pfam" id="PF01796"/>
    </source>
</evidence>
<feature type="domain" description="ChsH2 C-terminal OB-fold" evidence="1">
    <location>
        <begin position="64"/>
        <end position="122"/>
    </location>
</feature>
<sequence>MDNLDNKTTDFHSDAYANAYPETRPFWEAAEKDELLLKICHDCDKTHWYPRMICPLCGSANTGWLNASGQGTLYAFSHIEKADPPYTLAYVQLDEGPIIMSNIIDAEVDQLKIGAPVTVAFQRMKEGRKMPVFRLIE</sequence>
<dbReference type="AlphaFoldDB" id="A0A918MWJ8"/>
<dbReference type="Pfam" id="PF01796">
    <property type="entry name" value="OB_ChsH2_C"/>
    <property type="match status" value="1"/>
</dbReference>
<comment type="caution">
    <text evidence="3">The sequence shown here is derived from an EMBL/GenBank/DDBJ whole genome shotgun (WGS) entry which is preliminary data.</text>
</comment>
<name>A0A918MWJ8_9BURK</name>
<dbReference type="Proteomes" id="UP000608345">
    <property type="component" value="Unassembled WGS sequence"/>
</dbReference>
<organism evidence="3 4">
    <name type="scientific">Advenella faeciporci</name>
    <dbReference type="NCBI Taxonomy" id="797535"/>
    <lineage>
        <taxon>Bacteria</taxon>
        <taxon>Pseudomonadati</taxon>
        <taxon>Pseudomonadota</taxon>
        <taxon>Betaproteobacteria</taxon>
        <taxon>Burkholderiales</taxon>
        <taxon>Alcaligenaceae</taxon>
    </lineage>
</organism>
<dbReference type="InterPro" id="IPR012340">
    <property type="entry name" value="NA-bd_OB-fold"/>
</dbReference>
<dbReference type="Pfam" id="PF12172">
    <property type="entry name" value="zf-ChsH2"/>
    <property type="match status" value="1"/>
</dbReference>